<feature type="domain" description="Glycosyl hydrolase family 30 TIM-barrel" evidence="6">
    <location>
        <begin position="98"/>
        <end position="162"/>
    </location>
</feature>
<dbReference type="PANTHER" id="PTHR11069:SF38">
    <property type="entry name" value="GLUCURONOXYLANASE XYNC"/>
    <property type="match status" value="1"/>
</dbReference>
<dbReference type="InterPro" id="IPR001139">
    <property type="entry name" value="Glyco_hydro_30"/>
</dbReference>
<dbReference type="InterPro" id="IPR013780">
    <property type="entry name" value="Glyco_hydro_b"/>
</dbReference>
<keyword evidence="8" id="KW-0858">Xylan degradation</keyword>
<dbReference type="Pfam" id="PF02055">
    <property type="entry name" value="Glyco_hydro_30"/>
    <property type="match status" value="1"/>
</dbReference>
<evidence type="ECO:0000256" key="2">
    <source>
        <dbReference type="ARBA" id="ARBA00022729"/>
    </source>
</evidence>
<evidence type="ECO:0000313" key="9">
    <source>
        <dbReference type="Proteomes" id="UP001164392"/>
    </source>
</evidence>
<dbReference type="GO" id="GO:0006665">
    <property type="term" value="P:sphingolipid metabolic process"/>
    <property type="evidence" value="ECO:0007669"/>
    <property type="project" value="InterPro"/>
</dbReference>
<keyword evidence="3 4" id="KW-0378">Hydrolase</keyword>
<protein>
    <submittedName>
        <fullName evidence="8">Xylanase</fullName>
    </submittedName>
</protein>
<dbReference type="SUPFAM" id="SSF51011">
    <property type="entry name" value="Glycosyl hydrolase domain"/>
    <property type="match status" value="1"/>
</dbReference>
<gene>
    <name evidence="8" type="ORF">NG824_18915</name>
</gene>
<feature type="chain" id="PRO_5041388416" evidence="5">
    <location>
        <begin position="26"/>
        <end position="405"/>
    </location>
</feature>
<evidence type="ECO:0000256" key="3">
    <source>
        <dbReference type="ARBA" id="ARBA00022801"/>
    </source>
</evidence>
<dbReference type="InterPro" id="IPR033453">
    <property type="entry name" value="Glyco_hydro_30_TIM-barrel"/>
</dbReference>
<dbReference type="GO" id="GO:0004348">
    <property type="term" value="F:glucosylceramidase activity"/>
    <property type="evidence" value="ECO:0007669"/>
    <property type="project" value="InterPro"/>
</dbReference>
<keyword evidence="4 8" id="KW-0326">Glycosidase</keyword>
<dbReference type="InterPro" id="IPR033452">
    <property type="entry name" value="GH30_C"/>
</dbReference>
<feature type="signal peptide" evidence="5">
    <location>
        <begin position="1"/>
        <end position="25"/>
    </location>
</feature>
<dbReference type="RefSeq" id="WP_193313894.1">
    <property type="nucleotide sequence ID" value="NZ_CP099534.1"/>
</dbReference>
<evidence type="ECO:0000256" key="1">
    <source>
        <dbReference type="ARBA" id="ARBA00005382"/>
    </source>
</evidence>
<dbReference type="PANTHER" id="PTHR11069">
    <property type="entry name" value="GLUCOSYLCERAMIDASE"/>
    <property type="match status" value="1"/>
</dbReference>
<proteinExistence type="inferred from homology"/>
<dbReference type="GO" id="GO:0016020">
    <property type="term" value="C:membrane"/>
    <property type="evidence" value="ECO:0007669"/>
    <property type="project" value="GOC"/>
</dbReference>
<feature type="domain" description="Glycosyl hydrolase family 30 beta sandwich" evidence="7">
    <location>
        <begin position="314"/>
        <end position="379"/>
    </location>
</feature>
<evidence type="ECO:0000256" key="4">
    <source>
        <dbReference type="RuleBase" id="RU361188"/>
    </source>
</evidence>
<evidence type="ECO:0000259" key="6">
    <source>
        <dbReference type="Pfam" id="PF02055"/>
    </source>
</evidence>
<dbReference type="SUPFAM" id="SSF51445">
    <property type="entry name" value="(Trans)glycosidases"/>
    <property type="match status" value="1"/>
</dbReference>
<reference evidence="8" key="1">
    <citation type="submission" date="2022-06" db="EMBL/GenBank/DDBJ databases">
        <title>Dynamics of rice microbiomes reveals core vertical transmitted seed endophytes.</title>
        <authorList>
            <person name="Liao K."/>
            <person name="Zhang X."/>
        </authorList>
    </citation>
    <scope>NUCLEOTIDE SEQUENCE</scope>
    <source>
        <strain evidence="8">JR3-14</strain>
    </source>
</reference>
<dbReference type="AlphaFoldDB" id="A0AA46SU12"/>
<dbReference type="Gene3D" id="2.60.40.1180">
    <property type="entry name" value="Golgi alpha-mannosidase II"/>
    <property type="match status" value="1"/>
</dbReference>
<comment type="similarity">
    <text evidence="1 4">Belongs to the glycosyl hydrolase 30 family.</text>
</comment>
<keyword evidence="8" id="KW-0624">Polysaccharide degradation</keyword>
<dbReference type="EMBL" id="CP099534">
    <property type="protein sequence ID" value="UYK88517.1"/>
    <property type="molecule type" value="Genomic_DNA"/>
</dbReference>
<sequence length="405" mass="43300">MKTPRLLGTLLAAAATLFSAGTALAQTVTVNPSEVHQTIQGFGGMNGAGWVADLTPAQVDLAFGSDTGQIGLSIMRMRIDPSSSGWSQQVPSAVRARAHGAVLLATPWSAPAYMKSNNSLNNGGKLLPQYYDAYAKHLLDFTAYMDSKGAPIYALSLQNEPDWHPDYESGDWNGTDFLNFISAQGAKFGKFKLLAAESLGFNTALTDPVLNSSAAQYLSIVGGHLYGVQPKDYPLARSKGKQLWMTEHYTDNTDGNAWPSALGVGSELHNSMLANYSGYIWWYIRRSYGLIAENGTVSKRGYVMSQYARFVRPGSVRIGATAAPYNDVAVSAYKTPSGKLVLVAVNTGTQHRQITVRVPAGSATAFTKYSTSSSLNVGYGGKYSVASGQTVVYVDPQSVATLVGE</sequence>
<name>A0AA46SU12_9XANT</name>
<evidence type="ECO:0000259" key="7">
    <source>
        <dbReference type="Pfam" id="PF17189"/>
    </source>
</evidence>
<keyword evidence="2 5" id="KW-0732">Signal</keyword>
<evidence type="ECO:0000313" key="8">
    <source>
        <dbReference type="EMBL" id="UYK88517.1"/>
    </source>
</evidence>
<dbReference type="Proteomes" id="UP001164392">
    <property type="component" value="Chromosome"/>
</dbReference>
<evidence type="ECO:0000256" key="5">
    <source>
        <dbReference type="SAM" id="SignalP"/>
    </source>
</evidence>
<dbReference type="InterPro" id="IPR017853">
    <property type="entry name" value="GH"/>
</dbReference>
<dbReference type="Pfam" id="PF17189">
    <property type="entry name" value="Glyco_hydro_30C"/>
    <property type="match status" value="1"/>
</dbReference>
<keyword evidence="8" id="KW-0119">Carbohydrate metabolism</keyword>
<organism evidence="8 9">
    <name type="scientific">Xanthomonas sacchari</name>
    <dbReference type="NCBI Taxonomy" id="56458"/>
    <lineage>
        <taxon>Bacteria</taxon>
        <taxon>Pseudomonadati</taxon>
        <taxon>Pseudomonadota</taxon>
        <taxon>Gammaproteobacteria</taxon>
        <taxon>Lysobacterales</taxon>
        <taxon>Lysobacteraceae</taxon>
        <taxon>Xanthomonas</taxon>
    </lineage>
</organism>
<dbReference type="Gene3D" id="3.20.20.80">
    <property type="entry name" value="Glycosidases"/>
    <property type="match status" value="1"/>
</dbReference>
<accession>A0AA46SU12</accession>
<dbReference type="GO" id="GO:0045493">
    <property type="term" value="P:xylan catabolic process"/>
    <property type="evidence" value="ECO:0007669"/>
    <property type="project" value="UniProtKB-KW"/>
</dbReference>